<dbReference type="Proteomes" id="UP000198867">
    <property type="component" value="Unassembled WGS sequence"/>
</dbReference>
<dbReference type="OrthoDB" id="7062584at2"/>
<accession>A0A1I4ZXW3</accession>
<dbReference type="AlphaFoldDB" id="A0A1I4ZXW3"/>
<evidence type="ECO:0000313" key="2">
    <source>
        <dbReference type="Proteomes" id="UP000198867"/>
    </source>
</evidence>
<evidence type="ECO:0000313" key="1">
    <source>
        <dbReference type="EMBL" id="SFN55035.1"/>
    </source>
</evidence>
<proteinExistence type="predicted"/>
<gene>
    <name evidence="1" type="ORF">SAMN05216219_1171</name>
</gene>
<dbReference type="STRING" id="995034.SAMN05216219_1171"/>
<protein>
    <recommendedName>
        <fullName evidence="3">Pyridoxamine 5'-phosphate oxidase</fullName>
    </recommendedName>
</protein>
<name>A0A1I4ZXW3_9MICO</name>
<sequence>MSDNPYALARPPAVMESGVESLDLSQCWRLLASNDLARLAVVDNLGADIFPINYLVKDEQVFFRSAPGSKIVSLTENPAVALEIDGTEERKRWSVVVRGEAHRLNYDADIEESGVQRLHTMPNSQKWNYFRISPRSVTGIRFRSARRSARSSPGTT</sequence>
<dbReference type="InterPro" id="IPR012349">
    <property type="entry name" value="Split_barrel_FMN-bd"/>
</dbReference>
<evidence type="ECO:0008006" key="3">
    <source>
        <dbReference type="Google" id="ProtNLM"/>
    </source>
</evidence>
<dbReference type="SUPFAM" id="SSF50475">
    <property type="entry name" value="FMN-binding split barrel"/>
    <property type="match status" value="1"/>
</dbReference>
<dbReference type="EMBL" id="FOVM01000002">
    <property type="protein sequence ID" value="SFN55035.1"/>
    <property type="molecule type" value="Genomic_DNA"/>
</dbReference>
<dbReference type="Gene3D" id="2.30.110.10">
    <property type="entry name" value="Electron Transport, Fmn-binding Protein, Chain A"/>
    <property type="match status" value="1"/>
</dbReference>
<organism evidence="1 2">
    <name type="scientific">Mycetocola miduiensis</name>
    <dbReference type="NCBI Taxonomy" id="995034"/>
    <lineage>
        <taxon>Bacteria</taxon>
        <taxon>Bacillati</taxon>
        <taxon>Actinomycetota</taxon>
        <taxon>Actinomycetes</taxon>
        <taxon>Micrococcales</taxon>
        <taxon>Microbacteriaceae</taxon>
        <taxon>Mycetocola</taxon>
    </lineage>
</organism>
<dbReference type="Pfam" id="PF12900">
    <property type="entry name" value="Pyridox_ox_2"/>
    <property type="match status" value="1"/>
</dbReference>
<keyword evidence="2" id="KW-1185">Reference proteome</keyword>
<reference evidence="2" key="1">
    <citation type="submission" date="2016-10" db="EMBL/GenBank/DDBJ databases">
        <authorList>
            <person name="Varghese N."/>
            <person name="Submissions S."/>
        </authorList>
    </citation>
    <scope>NUCLEOTIDE SEQUENCE [LARGE SCALE GENOMIC DNA]</scope>
    <source>
        <strain evidence="2">CGMCC 1.11101</strain>
    </source>
</reference>
<dbReference type="InterPro" id="IPR024747">
    <property type="entry name" value="Pyridox_Oxase-rel"/>
</dbReference>
<dbReference type="RefSeq" id="WP_090709625.1">
    <property type="nucleotide sequence ID" value="NZ_FOVM01000002.1"/>
</dbReference>